<accession>A0A9P7F573</accession>
<reference evidence="1" key="1">
    <citation type="journal article" date="2020" name="New Phytol.">
        <title>Comparative genomics reveals dynamic genome evolution in host specialist ectomycorrhizal fungi.</title>
        <authorList>
            <person name="Lofgren L.A."/>
            <person name="Nguyen N.H."/>
            <person name="Vilgalys R."/>
            <person name="Ruytinx J."/>
            <person name="Liao H.L."/>
            <person name="Branco S."/>
            <person name="Kuo A."/>
            <person name="LaButti K."/>
            <person name="Lipzen A."/>
            <person name="Andreopoulos W."/>
            <person name="Pangilinan J."/>
            <person name="Riley R."/>
            <person name="Hundley H."/>
            <person name="Na H."/>
            <person name="Barry K."/>
            <person name="Grigoriev I.V."/>
            <person name="Stajich J.E."/>
            <person name="Kennedy P.G."/>
        </authorList>
    </citation>
    <scope>NUCLEOTIDE SEQUENCE</scope>
    <source>
        <strain evidence="1">FC423</strain>
    </source>
</reference>
<name>A0A9P7F573_9AGAM</name>
<evidence type="ECO:0000313" key="1">
    <source>
        <dbReference type="EMBL" id="KAG2106623.1"/>
    </source>
</evidence>
<dbReference type="EMBL" id="JABBWM010000035">
    <property type="protein sequence ID" value="KAG2106623.1"/>
    <property type="molecule type" value="Genomic_DNA"/>
</dbReference>
<sequence length="65" mass="7206">MASVARDALMISDETEARGSLSFPPVMIVEHKSYQWCQLDLPGPSISTDTVCSVSFSYFYLSIQV</sequence>
<gene>
    <name evidence="1" type="ORF">F5147DRAFT_637578</name>
</gene>
<proteinExistence type="predicted"/>
<dbReference type="Proteomes" id="UP000823399">
    <property type="component" value="Unassembled WGS sequence"/>
</dbReference>
<dbReference type="GeneID" id="64695208"/>
<evidence type="ECO:0000313" key="2">
    <source>
        <dbReference type="Proteomes" id="UP000823399"/>
    </source>
</evidence>
<dbReference type="AlphaFoldDB" id="A0A9P7F573"/>
<protein>
    <submittedName>
        <fullName evidence="1">Uncharacterized protein</fullName>
    </submittedName>
</protein>
<organism evidence="1 2">
    <name type="scientific">Suillus discolor</name>
    <dbReference type="NCBI Taxonomy" id="1912936"/>
    <lineage>
        <taxon>Eukaryota</taxon>
        <taxon>Fungi</taxon>
        <taxon>Dikarya</taxon>
        <taxon>Basidiomycota</taxon>
        <taxon>Agaricomycotina</taxon>
        <taxon>Agaricomycetes</taxon>
        <taxon>Agaricomycetidae</taxon>
        <taxon>Boletales</taxon>
        <taxon>Suillineae</taxon>
        <taxon>Suillaceae</taxon>
        <taxon>Suillus</taxon>
    </lineage>
</organism>
<comment type="caution">
    <text evidence="1">The sequence shown here is derived from an EMBL/GenBank/DDBJ whole genome shotgun (WGS) entry which is preliminary data.</text>
</comment>
<dbReference type="RefSeq" id="XP_041291661.1">
    <property type="nucleotide sequence ID" value="XM_041432949.1"/>
</dbReference>
<keyword evidence="2" id="KW-1185">Reference proteome</keyword>